<proteinExistence type="predicted"/>
<dbReference type="AlphaFoldDB" id="A0A919VYZ0"/>
<sequence length="429" mass="47824">MFDLIDGICAPVTIAGVACLSLAPGARRGHGAAYAAVAAGRIDEELLRDVLAGYRPQWWRPDFAVDASVWARCDAECSPERGFYYHPSRHSAGQPIVAGWCYSWLVALSAGADSWTAPLDARRLTVGDNPNMVAARQIRAVLPRLGSLQEQALFAFDAGYDPVQLSVELAGAGTQIVVRVRDDRAYYTRPGAPAGGRGGRPRRHGAKFACADPDTWPVPDARLTADDEVYGAVQVSAWHRLHPKQRTYRDADGLRIVEGTLIRLHVSRLPGRRDRQPKTVWLWWHGPAESDLDLDRVWHAYLRRFDIEHTFRFAKQTLGWTTPKLRTPQQADRWTWLILTALTQLRLARTAVADHRLPWQKPQPTGTLTPGRVRRGFGHLLPHIGSPANAPKPTQPGPGRPKGSRSTPAQRHPAIKKTHVKTPKRRNRR</sequence>
<reference evidence="3" key="1">
    <citation type="submission" date="2021-03" db="EMBL/GenBank/DDBJ databases">
        <title>Whole genome shotgun sequence of Actinoplanes auranticolor NBRC 12245.</title>
        <authorList>
            <person name="Komaki H."/>
            <person name="Tamura T."/>
        </authorList>
    </citation>
    <scope>NUCLEOTIDE SEQUENCE</scope>
    <source>
        <strain evidence="3">NBRC 12245</strain>
    </source>
</reference>
<dbReference type="InterPro" id="IPR012337">
    <property type="entry name" value="RNaseH-like_sf"/>
</dbReference>
<dbReference type="EMBL" id="BOQL01000129">
    <property type="protein sequence ID" value="GIM80892.1"/>
    <property type="molecule type" value="Genomic_DNA"/>
</dbReference>
<dbReference type="NCBIfam" id="NF041680">
    <property type="entry name" value="transp_NF041680"/>
    <property type="match status" value="1"/>
</dbReference>
<evidence type="ECO:0000256" key="1">
    <source>
        <dbReference type="SAM" id="MobiDB-lite"/>
    </source>
</evidence>
<protein>
    <recommendedName>
        <fullName evidence="2">Transposase IS701-like DDE domain-containing protein</fullName>
    </recommendedName>
</protein>
<feature type="compositionally biased region" description="Basic residues" evidence="1">
    <location>
        <begin position="413"/>
        <end position="429"/>
    </location>
</feature>
<dbReference type="Gene3D" id="3.90.350.10">
    <property type="entry name" value="Transposase Inhibitor Protein From Tn5, Chain A, domain 1"/>
    <property type="match status" value="1"/>
</dbReference>
<dbReference type="Proteomes" id="UP000681340">
    <property type="component" value="Unassembled WGS sequence"/>
</dbReference>
<feature type="region of interest" description="Disordered" evidence="1">
    <location>
        <begin position="358"/>
        <end position="429"/>
    </location>
</feature>
<gene>
    <name evidence="3" type="ORF">Aau02nite_92380</name>
</gene>
<evidence type="ECO:0000313" key="4">
    <source>
        <dbReference type="Proteomes" id="UP000681340"/>
    </source>
</evidence>
<evidence type="ECO:0000313" key="3">
    <source>
        <dbReference type="EMBL" id="GIM80892.1"/>
    </source>
</evidence>
<dbReference type="RefSeq" id="WP_281421203.1">
    <property type="nucleotide sequence ID" value="NZ_BOQL01000129.1"/>
</dbReference>
<dbReference type="SUPFAM" id="SSF53098">
    <property type="entry name" value="Ribonuclease H-like"/>
    <property type="match status" value="1"/>
</dbReference>
<dbReference type="InterPro" id="IPR038721">
    <property type="entry name" value="IS701-like_DDE_dom"/>
</dbReference>
<dbReference type="Pfam" id="PF13546">
    <property type="entry name" value="DDE_5"/>
    <property type="match status" value="1"/>
</dbReference>
<comment type="caution">
    <text evidence="3">The sequence shown here is derived from an EMBL/GenBank/DDBJ whole genome shotgun (WGS) entry which is preliminary data.</text>
</comment>
<keyword evidence="4" id="KW-1185">Reference proteome</keyword>
<name>A0A919VYZ0_9ACTN</name>
<evidence type="ECO:0000259" key="2">
    <source>
        <dbReference type="Pfam" id="PF13546"/>
    </source>
</evidence>
<feature type="domain" description="Transposase IS701-like DDE" evidence="2">
    <location>
        <begin position="6"/>
        <end position="238"/>
    </location>
</feature>
<accession>A0A919VYZ0</accession>
<organism evidence="3 4">
    <name type="scientific">Actinoplanes auranticolor</name>
    <dbReference type="NCBI Taxonomy" id="47988"/>
    <lineage>
        <taxon>Bacteria</taxon>
        <taxon>Bacillati</taxon>
        <taxon>Actinomycetota</taxon>
        <taxon>Actinomycetes</taxon>
        <taxon>Micromonosporales</taxon>
        <taxon>Micromonosporaceae</taxon>
        <taxon>Actinoplanes</taxon>
    </lineage>
</organism>